<dbReference type="EMBL" id="VIBQ01000010">
    <property type="protein sequence ID" value="KAB8339137.1"/>
    <property type="molecule type" value="Genomic_DNA"/>
</dbReference>
<name>A0A5N6KRJ0_9ROSI</name>
<reference evidence="2 3" key="1">
    <citation type="submission" date="2019-06" db="EMBL/GenBank/DDBJ databases">
        <title>A chromosomal-level reference genome of Carpinus fangiana (Coryloideae, Betulaceae).</title>
        <authorList>
            <person name="Yang X."/>
            <person name="Wang Z."/>
            <person name="Zhang L."/>
            <person name="Hao G."/>
            <person name="Liu J."/>
            <person name="Yang Y."/>
        </authorList>
    </citation>
    <scope>NUCLEOTIDE SEQUENCE [LARGE SCALE GENOMIC DNA]</scope>
    <source>
        <strain evidence="2">Cfa_2016G</strain>
        <tissue evidence="2">Leaf</tissue>
    </source>
</reference>
<accession>A0A5N6KRJ0</accession>
<proteinExistence type="predicted"/>
<evidence type="ECO:0000313" key="2">
    <source>
        <dbReference type="EMBL" id="KAB8339137.1"/>
    </source>
</evidence>
<comment type="caution">
    <text evidence="2">The sequence shown here is derived from an EMBL/GenBank/DDBJ whole genome shotgun (WGS) entry which is preliminary data.</text>
</comment>
<sequence length="99" mass="10292">MKACGTSCRFRPQDLRCGGMGPWQSRHPWPVGGASSSSGVGSCPPTPLSSRLEAQGRASYIGRTGAAAIGWAPLAIWKLLRDDEPGKAAAVDPSRDASP</sequence>
<feature type="compositionally biased region" description="Low complexity" evidence="1">
    <location>
        <begin position="31"/>
        <end position="42"/>
    </location>
</feature>
<organism evidence="2 3">
    <name type="scientific">Carpinus fangiana</name>
    <dbReference type="NCBI Taxonomy" id="176857"/>
    <lineage>
        <taxon>Eukaryota</taxon>
        <taxon>Viridiplantae</taxon>
        <taxon>Streptophyta</taxon>
        <taxon>Embryophyta</taxon>
        <taxon>Tracheophyta</taxon>
        <taxon>Spermatophyta</taxon>
        <taxon>Magnoliopsida</taxon>
        <taxon>eudicotyledons</taxon>
        <taxon>Gunneridae</taxon>
        <taxon>Pentapetalae</taxon>
        <taxon>rosids</taxon>
        <taxon>fabids</taxon>
        <taxon>Fagales</taxon>
        <taxon>Betulaceae</taxon>
        <taxon>Carpinus</taxon>
    </lineage>
</organism>
<keyword evidence="3" id="KW-1185">Reference proteome</keyword>
<evidence type="ECO:0000313" key="3">
    <source>
        <dbReference type="Proteomes" id="UP000327013"/>
    </source>
</evidence>
<gene>
    <name evidence="2" type="ORF">FH972_022073</name>
</gene>
<dbReference type="AlphaFoldDB" id="A0A5N6KRJ0"/>
<dbReference type="Proteomes" id="UP000327013">
    <property type="component" value="Unassembled WGS sequence"/>
</dbReference>
<feature type="region of interest" description="Disordered" evidence="1">
    <location>
        <begin position="28"/>
        <end position="50"/>
    </location>
</feature>
<evidence type="ECO:0000256" key="1">
    <source>
        <dbReference type="SAM" id="MobiDB-lite"/>
    </source>
</evidence>
<protein>
    <submittedName>
        <fullName evidence="2">Uncharacterized protein</fullName>
    </submittedName>
</protein>